<dbReference type="GO" id="GO:0016020">
    <property type="term" value="C:membrane"/>
    <property type="evidence" value="ECO:0007669"/>
    <property type="project" value="TreeGrafter"/>
</dbReference>
<keyword evidence="4" id="KW-0653">Protein transport</keyword>
<feature type="compositionally biased region" description="Pro residues" evidence="5">
    <location>
        <begin position="374"/>
        <end position="385"/>
    </location>
</feature>
<dbReference type="Proteomes" id="UP000054097">
    <property type="component" value="Unassembled WGS sequence"/>
</dbReference>
<dbReference type="PANTHER" id="PTHR12894">
    <property type="entry name" value="CNH DOMAIN CONTAINING"/>
    <property type="match status" value="1"/>
</dbReference>
<sequence length="1141" mass="126583">MERSADAVNYALSTLISDVHHGAEGDARAEISCVAALDKNIYIGCSNGKLMSYTLEDSIDGTTKYVLTSHKTLKSRSPILSLQIVPSQSKAIVLSEDTLSFLSLPKLDPIPSDIMRSMKNVLHFAINETPEPLEPVGLAIVKRTGIAFWEMGNKFKFLHEFPIQGVMHVRRSGPSLCIADLDTYIIVNLKNLSQIPIHPISLSPTWKILPKIEVFRPDQYIMVVCTDTSDDYQRVDTMGLVVNGNGDPTANPMEWKTMPEHICVDEEQIVSLHLDVPTSTINGESDQEHNSVIEVRNPGQSAVLQSLQLPANASGKVRLMTLARNGFAVPVNSRQEKLLLVPFSLWNRKESNVTQSEQPEEDSKFDEPIGSGLTPPPTPKKPTGPPSRGKEHDRTGSRNRNTGNDVSGSLTRFPTSRVLLASRSAIYALLPSTLLSQVEEMLDGGKVKDAAALLAQAQAKHAKDDDLAADFRYLNLRIGIAFLFQTAFEDAGDALFRGDLDPRWLMGLWEEWRVVVQNSSKSSSPVMVDIYSGLQPTFEGLKDTTIKQIVANYSPHLKPSTSESSAGQELQRTLEWSAREMLCKYLRKFRTRRQYVGELGGMYTDEAVNRAVDTVSVMLYAPTSGPEELQELRSLLDESLLISIDDVRDQLIENGHIQSLARMLEKRNDHSTLIELYVNVAEGTWRDPSISDPVAKVRALLSNSKDRALVQKHALWLLKRDRHNGLKLLIRNESRGARSSDEDTKLLAQIREIDEKAATEFLEYLVLQKKSLEPSLHTQLVTGYLGSLLKHMEDPKIAELHRSALSEYLSSASRSSRPFLFYFAFETPDSEHKQIRLKLAMVLQGSNFYDLEGLRRKLRVQEASLRSLLCLETAILDAKASDHKAALSVLVNDLQDFVSAEAYCSLGGRVITPKIAIAIADRLGLANWAALVLTSESSGGDAVNGNVGRSRRQASSHSPGVNGIRGGTPSDAASPAEPRKAMELTRMLLEVYMKAGESRAIEASRLLNAQAVNLDPADIIPQVPAGWSLDLVSSFLHRSFRRSLHEVYEGQILKQLSAGQNLQTSELAFEAFAAAGAMVEESNGDERDEFREANREEESSSPAADELKELSSRIEEKLAEKHRSDNMDTRPHDTRAWKRDQ</sequence>
<dbReference type="GO" id="GO:0006914">
    <property type="term" value="P:autophagy"/>
    <property type="evidence" value="ECO:0007669"/>
    <property type="project" value="TreeGrafter"/>
</dbReference>
<evidence type="ECO:0000256" key="4">
    <source>
        <dbReference type="ARBA" id="ARBA00022927"/>
    </source>
</evidence>
<dbReference type="InterPro" id="IPR032914">
    <property type="entry name" value="Vam6/VPS39/TRAP1"/>
</dbReference>
<dbReference type="AlphaFoldDB" id="A0A0C3ATZ9"/>
<feature type="region of interest" description="Disordered" evidence="5">
    <location>
        <begin position="1081"/>
        <end position="1141"/>
    </location>
</feature>
<evidence type="ECO:0000313" key="8">
    <source>
        <dbReference type="Proteomes" id="UP000054097"/>
    </source>
</evidence>
<evidence type="ECO:0000256" key="2">
    <source>
        <dbReference type="ARBA" id="ARBA00022448"/>
    </source>
</evidence>
<keyword evidence="2" id="KW-0813">Transport</keyword>
<accession>A0A0C3ATZ9</accession>
<dbReference type="STRING" id="933852.A0A0C3ATZ9"/>
<evidence type="ECO:0000256" key="5">
    <source>
        <dbReference type="SAM" id="MobiDB-lite"/>
    </source>
</evidence>
<feature type="compositionally biased region" description="Basic and acidic residues" evidence="5">
    <location>
        <begin position="1084"/>
        <end position="1098"/>
    </location>
</feature>
<evidence type="ECO:0000259" key="6">
    <source>
        <dbReference type="PROSITE" id="PS50219"/>
    </source>
</evidence>
<feature type="domain" description="CNH" evidence="6">
    <location>
        <begin position="28"/>
        <end position="322"/>
    </location>
</feature>
<dbReference type="HOGENOM" id="CLU_004400_1_0_1"/>
<dbReference type="Pfam" id="PF00780">
    <property type="entry name" value="CNH"/>
    <property type="match status" value="1"/>
</dbReference>
<evidence type="ECO:0000256" key="1">
    <source>
        <dbReference type="ARBA" id="ARBA00004496"/>
    </source>
</evidence>
<feature type="region of interest" description="Disordered" evidence="5">
    <location>
        <begin position="350"/>
        <end position="409"/>
    </location>
</feature>
<protein>
    <recommendedName>
        <fullName evidence="6">CNH domain-containing protein</fullName>
    </recommendedName>
</protein>
<dbReference type="EMBL" id="KN824295">
    <property type="protein sequence ID" value="KIM28040.1"/>
    <property type="molecule type" value="Genomic_DNA"/>
</dbReference>
<name>A0A0C3ATZ9_SERVB</name>
<reference evidence="8" key="2">
    <citation type="submission" date="2015-01" db="EMBL/GenBank/DDBJ databases">
        <title>Evolutionary Origins and Diversification of the Mycorrhizal Mutualists.</title>
        <authorList>
            <consortium name="DOE Joint Genome Institute"/>
            <consortium name="Mycorrhizal Genomics Consortium"/>
            <person name="Kohler A."/>
            <person name="Kuo A."/>
            <person name="Nagy L.G."/>
            <person name="Floudas D."/>
            <person name="Copeland A."/>
            <person name="Barry K.W."/>
            <person name="Cichocki N."/>
            <person name="Veneault-Fourrey C."/>
            <person name="LaButti K."/>
            <person name="Lindquist E.A."/>
            <person name="Lipzen A."/>
            <person name="Lundell T."/>
            <person name="Morin E."/>
            <person name="Murat C."/>
            <person name="Riley R."/>
            <person name="Ohm R."/>
            <person name="Sun H."/>
            <person name="Tunlid A."/>
            <person name="Henrissat B."/>
            <person name="Grigoriev I.V."/>
            <person name="Hibbett D.S."/>
            <person name="Martin F."/>
        </authorList>
    </citation>
    <scope>NUCLEOTIDE SEQUENCE [LARGE SCALE GENOMIC DNA]</scope>
    <source>
        <strain evidence="8">MAFF 305830</strain>
    </source>
</reference>
<comment type="subcellular location">
    <subcellularLocation>
        <location evidence="1">Cytoplasm</location>
    </subcellularLocation>
</comment>
<dbReference type="PANTHER" id="PTHR12894:SF27">
    <property type="entry name" value="TRANSFORMING GROWTH FACTOR-BETA RECEPTOR-ASSOCIATED PROTEIN 1"/>
    <property type="match status" value="1"/>
</dbReference>
<dbReference type="PROSITE" id="PS50219">
    <property type="entry name" value="CNH"/>
    <property type="match status" value="1"/>
</dbReference>
<organism evidence="7 8">
    <name type="scientific">Serendipita vermifera MAFF 305830</name>
    <dbReference type="NCBI Taxonomy" id="933852"/>
    <lineage>
        <taxon>Eukaryota</taxon>
        <taxon>Fungi</taxon>
        <taxon>Dikarya</taxon>
        <taxon>Basidiomycota</taxon>
        <taxon>Agaricomycotina</taxon>
        <taxon>Agaricomycetes</taxon>
        <taxon>Sebacinales</taxon>
        <taxon>Serendipitaceae</taxon>
        <taxon>Serendipita</taxon>
    </lineage>
</organism>
<keyword evidence="8" id="KW-1185">Reference proteome</keyword>
<gene>
    <name evidence="7" type="ORF">M408DRAFT_329694</name>
</gene>
<dbReference type="OrthoDB" id="10258882at2759"/>
<feature type="compositionally biased region" description="Basic and acidic residues" evidence="5">
    <location>
        <begin position="1105"/>
        <end position="1141"/>
    </location>
</feature>
<dbReference type="GO" id="GO:0015031">
    <property type="term" value="P:protein transport"/>
    <property type="evidence" value="ECO:0007669"/>
    <property type="project" value="UniProtKB-KW"/>
</dbReference>
<evidence type="ECO:0000313" key="7">
    <source>
        <dbReference type="EMBL" id="KIM28040.1"/>
    </source>
</evidence>
<keyword evidence="3" id="KW-0963">Cytoplasm</keyword>
<dbReference type="InterPro" id="IPR001180">
    <property type="entry name" value="CNH_dom"/>
</dbReference>
<reference evidence="7 8" key="1">
    <citation type="submission" date="2014-04" db="EMBL/GenBank/DDBJ databases">
        <authorList>
            <consortium name="DOE Joint Genome Institute"/>
            <person name="Kuo A."/>
            <person name="Zuccaro A."/>
            <person name="Kohler A."/>
            <person name="Nagy L.G."/>
            <person name="Floudas D."/>
            <person name="Copeland A."/>
            <person name="Barry K.W."/>
            <person name="Cichocki N."/>
            <person name="Veneault-Fourrey C."/>
            <person name="LaButti K."/>
            <person name="Lindquist E.A."/>
            <person name="Lipzen A."/>
            <person name="Lundell T."/>
            <person name="Morin E."/>
            <person name="Murat C."/>
            <person name="Sun H."/>
            <person name="Tunlid A."/>
            <person name="Henrissat B."/>
            <person name="Grigoriev I.V."/>
            <person name="Hibbett D.S."/>
            <person name="Martin F."/>
            <person name="Nordberg H.P."/>
            <person name="Cantor M.N."/>
            <person name="Hua S.X."/>
        </authorList>
    </citation>
    <scope>NUCLEOTIDE SEQUENCE [LARGE SCALE GENOMIC DNA]</scope>
    <source>
        <strain evidence="7 8">MAFF 305830</strain>
    </source>
</reference>
<feature type="compositionally biased region" description="Polar residues" evidence="5">
    <location>
        <begin position="398"/>
        <end position="409"/>
    </location>
</feature>
<feature type="region of interest" description="Disordered" evidence="5">
    <location>
        <begin position="937"/>
        <end position="978"/>
    </location>
</feature>
<evidence type="ECO:0000256" key="3">
    <source>
        <dbReference type="ARBA" id="ARBA00022490"/>
    </source>
</evidence>
<proteinExistence type="predicted"/>
<dbReference type="GO" id="GO:0034058">
    <property type="term" value="P:endosomal vesicle fusion"/>
    <property type="evidence" value="ECO:0007669"/>
    <property type="project" value="TreeGrafter"/>
</dbReference>
<dbReference type="GO" id="GO:0005737">
    <property type="term" value="C:cytoplasm"/>
    <property type="evidence" value="ECO:0007669"/>
    <property type="project" value="UniProtKB-SubCell"/>
</dbReference>